<comment type="caution">
    <text evidence="7">Lacks conserved residue(s) required for the propagation of feature annotation.</text>
</comment>
<dbReference type="GO" id="GO:0005737">
    <property type="term" value="C:cytoplasm"/>
    <property type="evidence" value="ECO:0007669"/>
    <property type="project" value="UniProtKB-SubCell"/>
</dbReference>
<gene>
    <name evidence="7" type="primary">aroA</name>
    <name evidence="9" type="ORF">BGX16_1930</name>
</gene>
<comment type="caution">
    <text evidence="9">The sequence shown here is derived from an EMBL/GenBank/DDBJ whole genome shotgun (WGS) entry which is preliminary data.</text>
</comment>
<comment type="subunit">
    <text evidence="7">Monomer.</text>
</comment>
<feature type="binding site" evidence="7">
    <location>
        <position position="29"/>
    </location>
    <ligand>
        <name>phosphoenolpyruvate</name>
        <dbReference type="ChEBI" id="CHEBI:58702"/>
    </ligand>
</feature>
<feature type="binding site" evidence="7">
    <location>
        <position position="395"/>
    </location>
    <ligand>
        <name>phosphoenolpyruvate</name>
        <dbReference type="ChEBI" id="CHEBI:58702"/>
    </ligand>
</feature>
<keyword evidence="7" id="KW-0963">Cytoplasm</keyword>
<dbReference type="HAMAP" id="MF_00210">
    <property type="entry name" value="EPSP_synth"/>
    <property type="match status" value="1"/>
</dbReference>
<dbReference type="InterPro" id="IPR023193">
    <property type="entry name" value="EPSP_synthase_CS"/>
</dbReference>
<dbReference type="UniPathway" id="UPA00053">
    <property type="reaction ID" value="UER00089"/>
</dbReference>
<dbReference type="SUPFAM" id="SSF55205">
    <property type="entry name" value="EPT/RTPC-like"/>
    <property type="match status" value="1"/>
</dbReference>
<evidence type="ECO:0000313" key="10">
    <source>
        <dbReference type="Proteomes" id="UP000231134"/>
    </source>
</evidence>
<dbReference type="PANTHER" id="PTHR21090">
    <property type="entry name" value="AROM/DEHYDROQUINATE SYNTHASE"/>
    <property type="match status" value="1"/>
</dbReference>
<dbReference type="InterPro" id="IPR013792">
    <property type="entry name" value="RNA3'P_cycl/enolpyr_Trfase_a/b"/>
</dbReference>
<feature type="binding site" evidence="7">
    <location>
        <position position="205"/>
    </location>
    <ligand>
        <name>3-phosphoshikimate</name>
        <dbReference type="ChEBI" id="CHEBI:145989"/>
    </ligand>
</feature>
<dbReference type="PROSITE" id="PS00885">
    <property type="entry name" value="EPSP_SYNTHASE_2"/>
    <property type="match status" value="1"/>
</dbReference>
<evidence type="ECO:0000256" key="2">
    <source>
        <dbReference type="ARBA" id="ARBA00009948"/>
    </source>
</evidence>
<dbReference type="EMBL" id="PGEX01000001">
    <property type="protein sequence ID" value="PJJ41922.1"/>
    <property type="molecule type" value="Genomic_DNA"/>
</dbReference>
<dbReference type="CDD" id="cd01556">
    <property type="entry name" value="EPSP_synthase"/>
    <property type="match status" value="1"/>
</dbReference>
<dbReference type="AlphaFoldDB" id="A0A2M9A8A1"/>
<evidence type="ECO:0000256" key="5">
    <source>
        <dbReference type="ARBA" id="ARBA00023141"/>
    </source>
</evidence>
<dbReference type="InterPro" id="IPR001986">
    <property type="entry name" value="Enolpyruvate_Tfrase_dom"/>
</dbReference>
<dbReference type="FunFam" id="3.65.10.10:FF:000004">
    <property type="entry name" value="3-phosphoshikimate 1-carboxyvinyltransferase"/>
    <property type="match status" value="1"/>
</dbReference>
<dbReference type="NCBIfam" id="TIGR01356">
    <property type="entry name" value="aroA"/>
    <property type="match status" value="1"/>
</dbReference>
<comment type="catalytic activity">
    <reaction evidence="6">
        <text>3-phosphoshikimate + phosphoenolpyruvate = 5-O-(1-carboxyvinyl)-3-phosphoshikimate + phosphate</text>
        <dbReference type="Rhea" id="RHEA:21256"/>
        <dbReference type="ChEBI" id="CHEBI:43474"/>
        <dbReference type="ChEBI" id="CHEBI:57701"/>
        <dbReference type="ChEBI" id="CHEBI:58702"/>
        <dbReference type="ChEBI" id="CHEBI:145989"/>
        <dbReference type="EC" id="2.5.1.19"/>
    </reaction>
    <physiologicalReaction direction="left-to-right" evidence="6">
        <dbReference type="Rhea" id="RHEA:21257"/>
    </physiologicalReaction>
</comment>
<feature type="binding site" evidence="7">
    <location>
        <position position="177"/>
    </location>
    <ligand>
        <name>3-phosphoshikimate</name>
        <dbReference type="ChEBI" id="CHEBI:145989"/>
    </ligand>
</feature>
<feature type="binding site" evidence="7">
    <location>
        <position position="349"/>
    </location>
    <ligand>
        <name>3-phosphoshikimate</name>
        <dbReference type="ChEBI" id="CHEBI:145989"/>
    </ligand>
</feature>
<evidence type="ECO:0000256" key="6">
    <source>
        <dbReference type="ARBA" id="ARBA00044633"/>
    </source>
</evidence>
<feature type="binding site" evidence="7">
    <location>
        <position position="179"/>
    </location>
    <ligand>
        <name>3-phosphoshikimate</name>
        <dbReference type="ChEBI" id="CHEBI:145989"/>
    </ligand>
</feature>
<reference evidence="9 10" key="1">
    <citation type="submission" date="2017-11" db="EMBL/GenBank/DDBJ databases">
        <title>Animal gut microbial communities from fecal samples from Wisconsin, USA.</title>
        <authorList>
            <person name="Neumann A."/>
        </authorList>
    </citation>
    <scope>NUCLEOTIDE SEQUENCE [LARGE SCALE GENOMIC DNA]</scope>
    <source>
        <strain evidence="9 10">UWS3</strain>
    </source>
</reference>
<feature type="binding site" evidence="7">
    <location>
        <position position="423"/>
    </location>
    <ligand>
        <name>phosphoenolpyruvate</name>
        <dbReference type="ChEBI" id="CHEBI:58702"/>
    </ligand>
</feature>
<dbReference type="InterPro" id="IPR036968">
    <property type="entry name" value="Enolpyruvate_Tfrase_sf"/>
</dbReference>
<dbReference type="PANTHER" id="PTHR21090:SF5">
    <property type="entry name" value="PENTAFUNCTIONAL AROM POLYPEPTIDE"/>
    <property type="match status" value="1"/>
</dbReference>
<organism evidence="9 10">
    <name type="scientific">Hallerella succinigenes</name>
    <dbReference type="NCBI Taxonomy" id="1896222"/>
    <lineage>
        <taxon>Bacteria</taxon>
        <taxon>Pseudomonadati</taxon>
        <taxon>Fibrobacterota</taxon>
        <taxon>Fibrobacteria</taxon>
        <taxon>Fibrobacterales</taxon>
        <taxon>Fibrobacteraceae</taxon>
        <taxon>Hallerella</taxon>
    </lineage>
</organism>
<feature type="domain" description="Enolpyruvate transferase" evidence="8">
    <location>
        <begin position="16"/>
        <end position="432"/>
    </location>
</feature>
<comment type="function">
    <text evidence="7">Catalyzes the transfer of the enolpyruvyl moiety of phosphoenolpyruvate (PEP) to the 5-hydroxyl of shikimate-3-phosphate (S3P) to produce enolpyruvyl shikimate-3-phosphate and inorganic phosphate.</text>
</comment>
<dbReference type="Proteomes" id="UP000231134">
    <property type="component" value="Unassembled WGS sequence"/>
</dbReference>
<dbReference type="Pfam" id="PF00275">
    <property type="entry name" value="EPSP_synthase"/>
    <property type="match status" value="1"/>
</dbReference>
<evidence type="ECO:0000256" key="1">
    <source>
        <dbReference type="ARBA" id="ARBA00004811"/>
    </source>
</evidence>
<dbReference type="EC" id="2.5.1.19" evidence="7"/>
<feature type="binding site" evidence="7">
    <location>
        <position position="353"/>
    </location>
    <ligand>
        <name>phosphoenolpyruvate</name>
        <dbReference type="ChEBI" id="CHEBI:58702"/>
    </ligand>
</feature>
<dbReference type="GO" id="GO:0009423">
    <property type="term" value="P:chorismate biosynthetic process"/>
    <property type="evidence" value="ECO:0007669"/>
    <property type="project" value="UniProtKB-UniRule"/>
</dbReference>
<evidence type="ECO:0000313" key="9">
    <source>
        <dbReference type="EMBL" id="PJJ41922.1"/>
    </source>
</evidence>
<dbReference type="GO" id="GO:0003866">
    <property type="term" value="F:3-phosphoshikimate 1-carboxyvinyltransferase activity"/>
    <property type="evidence" value="ECO:0007669"/>
    <property type="project" value="UniProtKB-UniRule"/>
</dbReference>
<protein>
    <recommendedName>
        <fullName evidence="7">3-phosphoshikimate 1-carboxyvinyltransferase</fullName>
        <ecNumber evidence="7">2.5.1.19</ecNumber>
    </recommendedName>
    <alternativeName>
        <fullName evidence="7">5-enolpyruvylshikimate-3-phosphate synthase</fullName>
        <shortName evidence="7">EPSP synthase</shortName>
        <shortName evidence="7">EPSPS</shortName>
    </alternativeName>
</protein>
<feature type="binding site" evidence="7">
    <location>
        <position position="29"/>
    </location>
    <ligand>
        <name>3-phosphoshikimate</name>
        <dbReference type="ChEBI" id="CHEBI:145989"/>
    </ligand>
</feature>
<name>A0A2M9A8A1_9BACT</name>
<feature type="binding site" evidence="7">
    <location>
        <position position="34"/>
    </location>
    <ligand>
        <name>3-phosphoshikimate</name>
        <dbReference type="ChEBI" id="CHEBI:145989"/>
    </ligand>
</feature>
<comment type="similarity">
    <text evidence="2 7">Belongs to the EPSP synthase family.</text>
</comment>
<feature type="binding site" evidence="7">
    <location>
        <position position="178"/>
    </location>
    <ligand>
        <name>3-phosphoshikimate</name>
        <dbReference type="ChEBI" id="CHEBI:145989"/>
    </ligand>
</feature>
<dbReference type="PIRSF" id="PIRSF000505">
    <property type="entry name" value="EPSPS"/>
    <property type="match status" value="1"/>
</dbReference>
<proteinExistence type="inferred from homology"/>
<evidence type="ECO:0000256" key="3">
    <source>
        <dbReference type="ARBA" id="ARBA00022605"/>
    </source>
</evidence>
<dbReference type="InterPro" id="IPR006264">
    <property type="entry name" value="EPSP_synthase"/>
</dbReference>
<dbReference type="GO" id="GO:0009073">
    <property type="term" value="P:aromatic amino acid family biosynthetic process"/>
    <property type="evidence" value="ECO:0007669"/>
    <property type="project" value="UniProtKB-KW"/>
</dbReference>
<sequence length="446" mass="48641">MNKNPSSPTFLEIRALDHIQGEIRLPGSKSITNRALLLASLAQGETRLHHLLWSDDTRYMAESLEKLGVQGMHFSADYSEAVIPGQNGRFSVKNAELFVGNSGTSIRFLTAAVALGQGDFTLTGIERMKERPIRDLVDALVQVGAKIDYTENAGYPPIVLHANGLQGEILHIKGNISSQYLTAILLSAPCMQKPLKIVVDGELISKPYVTMTLRMMQQFGVEVKNLDFKEFHVPNTGYISPGDYDVEGDASSASYALAAAAIADGPVRLLGLDEKSMQGDIHFADVLAEMGAKISYGKGFVESRRGEFPLKAIDKDLSSIPDAAMTVAALCLFANGTSTIRGIHSWKVKETDRIQAMANELRKAGAEVSTTDESITITPPKVFKTADFETYNDHRMAMCMSLAAFGLEKGKSIRILDPLCVNKTYPGYWKDLKTLTGANFEIPSAK</sequence>
<feature type="binding site" evidence="7">
    <location>
        <position position="30"/>
    </location>
    <ligand>
        <name>3-phosphoshikimate</name>
        <dbReference type="ChEBI" id="CHEBI:145989"/>
    </ligand>
</feature>
<feature type="binding site" evidence="7">
    <location>
        <position position="131"/>
    </location>
    <ligand>
        <name>phosphoenolpyruvate</name>
        <dbReference type="ChEBI" id="CHEBI:58702"/>
    </ligand>
</feature>
<feature type="binding site" evidence="7">
    <location>
        <position position="179"/>
    </location>
    <ligand>
        <name>phosphoenolpyruvate</name>
        <dbReference type="ChEBI" id="CHEBI:58702"/>
    </ligand>
</feature>
<keyword evidence="4 7" id="KW-0808">Transferase</keyword>
<evidence type="ECO:0000259" key="8">
    <source>
        <dbReference type="Pfam" id="PF00275"/>
    </source>
</evidence>
<dbReference type="GO" id="GO:0008652">
    <property type="term" value="P:amino acid biosynthetic process"/>
    <property type="evidence" value="ECO:0007669"/>
    <property type="project" value="UniProtKB-KW"/>
</dbReference>
<comment type="pathway">
    <text evidence="1 7">Metabolic intermediate biosynthesis; chorismate biosynthesis; chorismate from D-erythrose 4-phosphate and phosphoenolpyruvate: step 6/7.</text>
</comment>
<accession>A0A2M9A8A1</accession>
<feature type="active site" description="Proton acceptor" evidence="7">
    <location>
        <position position="322"/>
    </location>
</feature>
<keyword evidence="10" id="KW-1185">Reference proteome</keyword>
<keyword evidence="3 7" id="KW-0028">Amino-acid biosynthesis</keyword>
<feature type="binding site" evidence="7">
    <location>
        <position position="322"/>
    </location>
    <ligand>
        <name>3-phosphoshikimate</name>
        <dbReference type="ChEBI" id="CHEBI:145989"/>
    </ligand>
</feature>
<dbReference type="OrthoDB" id="9809920at2"/>
<keyword evidence="5 7" id="KW-0057">Aromatic amino acid biosynthesis</keyword>
<dbReference type="RefSeq" id="WP_100425828.1">
    <property type="nucleotide sequence ID" value="NZ_PGEX01000001.1"/>
</dbReference>
<comment type="subcellular location">
    <subcellularLocation>
        <location evidence="7">Cytoplasm</location>
    </subcellularLocation>
</comment>
<evidence type="ECO:0000256" key="4">
    <source>
        <dbReference type="ARBA" id="ARBA00022679"/>
    </source>
</evidence>
<feature type="binding site" evidence="7">
    <location>
        <position position="103"/>
    </location>
    <ligand>
        <name>phosphoenolpyruvate</name>
        <dbReference type="ChEBI" id="CHEBI:58702"/>
    </ligand>
</feature>
<dbReference type="Gene3D" id="3.65.10.10">
    <property type="entry name" value="Enolpyruvate transferase domain"/>
    <property type="match status" value="2"/>
</dbReference>
<evidence type="ECO:0000256" key="7">
    <source>
        <dbReference type="HAMAP-Rule" id="MF_00210"/>
    </source>
</evidence>
<dbReference type="PROSITE" id="PS00104">
    <property type="entry name" value="EPSP_SYNTHASE_1"/>
    <property type="match status" value="1"/>
</dbReference>